<name>A0ABU3QQL9_9ACTN</name>
<evidence type="ECO:0000313" key="1">
    <source>
        <dbReference type="EMBL" id="MDT9685032.1"/>
    </source>
</evidence>
<evidence type="ECO:0000313" key="2">
    <source>
        <dbReference type="Proteomes" id="UP001250181"/>
    </source>
</evidence>
<organism evidence="1 2">
    <name type="scientific">Streptomyces tamarix</name>
    <dbReference type="NCBI Taxonomy" id="3078565"/>
    <lineage>
        <taxon>Bacteria</taxon>
        <taxon>Bacillati</taxon>
        <taxon>Actinomycetota</taxon>
        <taxon>Actinomycetes</taxon>
        <taxon>Kitasatosporales</taxon>
        <taxon>Streptomycetaceae</taxon>
        <taxon>Streptomyces</taxon>
    </lineage>
</organism>
<dbReference type="RefSeq" id="WP_315880078.1">
    <property type="nucleotide sequence ID" value="NZ_JAWCTQ010000035.1"/>
</dbReference>
<comment type="caution">
    <text evidence="1">The sequence shown here is derived from an EMBL/GenBank/DDBJ whole genome shotgun (WGS) entry which is preliminary data.</text>
</comment>
<reference evidence="1 2" key="1">
    <citation type="submission" date="2023-09" db="EMBL/GenBank/DDBJ databases">
        <title>Streptomyces sp. nov.: A antagonism against Alternaria gaisen Producing Streptochlin, Isolated from Tamarix root soil.</title>
        <authorList>
            <person name="Chen Y."/>
        </authorList>
    </citation>
    <scope>NUCLEOTIDE SEQUENCE [LARGE SCALE GENOMIC DNA]</scope>
    <source>
        <strain evidence="1 2">TRM76323</strain>
    </source>
</reference>
<proteinExistence type="predicted"/>
<dbReference type="EMBL" id="JAWCTQ010000035">
    <property type="protein sequence ID" value="MDT9685032.1"/>
    <property type="molecule type" value="Genomic_DNA"/>
</dbReference>
<keyword evidence="2" id="KW-1185">Reference proteome</keyword>
<accession>A0ABU3QQL9</accession>
<gene>
    <name evidence="1" type="ORF">RND61_23660</name>
</gene>
<protein>
    <submittedName>
        <fullName evidence="1">Uncharacterized protein</fullName>
    </submittedName>
</protein>
<dbReference type="Proteomes" id="UP001250181">
    <property type="component" value="Unassembled WGS sequence"/>
</dbReference>
<sequence>MKRLAPSSPNQQTHLPLELAHPDARETAWRFLPTRGINQWQIGFAAETPVEVTAGAAP</sequence>